<dbReference type="AlphaFoldDB" id="A0A6M8MHS0"/>
<protein>
    <recommendedName>
        <fullName evidence="3">PAAR motif-containing protein</fullName>
    </recommendedName>
</protein>
<proteinExistence type="predicted"/>
<sequence length="120" mass="12609">MRESEAYKQAHPCTGIFRVAAEGSQTRDGGVIVRGALGVEFRLADGSKVAGARVGDCAVYPDGTMAQVVTGAGKANSQMALVGSRLSNGDEIINTSQGSLLLLQRKDVAWPDDFLPDVEN</sequence>
<evidence type="ECO:0000313" key="1">
    <source>
        <dbReference type="EMBL" id="QKF51386.1"/>
    </source>
</evidence>
<dbReference type="KEGG" id="pgg:FX982_02347"/>
<evidence type="ECO:0000313" key="2">
    <source>
        <dbReference type="Proteomes" id="UP000501989"/>
    </source>
</evidence>
<evidence type="ECO:0008006" key="3">
    <source>
        <dbReference type="Google" id="ProtNLM"/>
    </source>
</evidence>
<gene>
    <name evidence="1" type="ORF">FX982_02347</name>
</gene>
<organism evidence="1 2">
    <name type="scientific">Pseudomonas graminis</name>
    <dbReference type="NCBI Taxonomy" id="158627"/>
    <lineage>
        <taxon>Bacteria</taxon>
        <taxon>Pseudomonadati</taxon>
        <taxon>Pseudomonadota</taxon>
        <taxon>Gammaproteobacteria</taxon>
        <taxon>Pseudomonadales</taxon>
        <taxon>Pseudomonadaceae</taxon>
        <taxon>Pseudomonas</taxon>
    </lineage>
</organism>
<accession>A0A6M8MHS0</accession>
<reference evidence="2" key="1">
    <citation type="submission" date="2019-12" db="EMBL/GenBank/DDBJ databases">
        <title>Endophytic bacteria associated with Panax ginseng seedlings.</title>
        <authorList>
            <person name="Park J.M."/>
            <person name="Shin R."/>
            <person name="Jo S.H."/>
        </authorList>
    </citation>
    <scope>NUCLEOTIDE SEQUENCE [LARGE SCALE GENOMIC DNA]</scope>
    <source>
        <strain evidence="2">PgKB30</strain>
    </source>
</reference>
<dbReference type="Proteomes" id="UP000501989">
    <property type="component" value="Chromosome"/>
</dbReference>
<dbReference type="EMBL" id="CP053746">
    <property type="protein sequence ID" value="QKF51386.1"/>
    <property type="molecule type" value="Genomic_DNA"/>
</dbReference>
<name>A0A6M8MHS0_9PSED</name>
<keyword evidence="2" id="KW-1185">Reference proteome</keyword>